<dbReference type="EMBL" id="SSTM01000001">
    <property type="protein sequence ID" value="TJW12394.1"/>
    <property type="molecule type" value="Genomic_DNA"/>
</dbReference>
<dbReference type="AlphaFoldDB" id="A0A4T9TDH5"/>
<protein>
    <submittedName>
        <fullName evidence="3">SURF2 Surfeit locus protein 2</fullName>
    </submittedName>
</protein>
<name>A0A4T9TDH5_9ACTN</name>
<dbReference type="RefSeq" id="WP_136845289.1">
    <property type="nucleotide sequence ID" value="NZ_CANSOV010000005.1"/>
</dbReference>
<keyword evidence="2" id="KW-0472">Membrane</keyword>
<feature type="region of interest" description="Disordered" evidence="1">
    <location>
        <begin position="47"/>
        <end position="72"/>
    </location>
</feature>
<gene>
    <name evidence="3" type="ORF">E5982_02005</name>
</gene>
<sequence length="115" mass="11659">MASDNKFSHISVNAGDDDVVIHAGAPAAVEEDAQPVAEEVAAGQPVADDGIAADSPEEDAQPAAEAAARPAKAAYHETTLEDIQGSKMGATQKVVIALAVLLVVAIAVWQVAFNG</sequence>
<comment type="caution">
    <text evidence="3">The sequence shown here is derived from an EMBL/GenBank/DDBJ whole genome shotgun (WGS) entry which is preliminary data.</text>
</comment>
<evidence type="ECO:0000256" key="2">
    <source>
        <dbReference type="SAM" id="Phobius"/>
    </source>
</evidence>
<keyword evidence="2" id="KW-1133">Transmembrane helix</keyword>
<evidence type="ECO:0000313" key="4">
    <source>
        <dbReference type="Proteomes" id="UP000309454"/>
    </source>
</evidence>
<reference evidence="3 4" key="1">
    <citation type="submission" date="2019-04" db="EMBL/GenBank/DDBJ databases">
        <title>Microbes associate with the intestines of laboratory mice.</title>
        <authorList>
            <person name="Navarre W."/>
            <person name="Wong E."/>
            <person name="Huang K.C."/>
            <person name="Tropini C."/>
            <person name="Ng K."/>
            <person name="Yu B."/>
        </authorList>
    </citation>
    <scope>NUCLEOTIDE SEQUENCE [LARGE SCALE GENOMIC DNA]</scope>
    <source>
        <strain evidence="3 4">NM48_B13</strain>
    </source>
</reference>
<organism evidence="3 4">
    <name type="scientific">Parvibacter caecicola</name>
    <dbReference type="NCBI Taxonomy" id="747645"/>
    <lineage>
        <taxon>Bacteria</taxon>
        <taxon>Bacillati</taxon>
        <taxon>Actinomycetota</taxon>
        <taxon>Coriobacteriia</taxon>
        <taxon>Coriobacteriales</taxon>
        <taxon>Coriobacteriaceae</taxon>
        <taxon>Parvibacter</taxon>
    </lineage>
</organism>
<feature type="transmembrane region" description="Helical" evidence="2">
    <location>
        <begin position="94"/>
        <end position="112"/>
    </location>
</feature>
<feature type="compositionally biased region" description="Low complexity" evidence="1">
    <location>
        <begin position="61"/>
        <end position="72"/>
    </location>
</feature>
<keyword evidence="4" id="KW-1185">Reference proteome</keyword>
<accession>A0A4T9TDH5</accession>
<evidence type="ECO:0000313" key="3">
    <source>
        <dbReference type="EMBL" id="TJW12394.1"/>
    </source>
</evidence>
<evidence type="ECO:0000256" key="1">
    <source>
        <dbReference type="SAM" id="MobiDB-lite"/>
    </source>
</evidence>
<keyword evidence="2" id="KW-0812">Transmembrane</keyword>
<proteinExistence type="predicted"/>
<dbReference type="Proteomes" id="UP000309454">
    <property type="component" value="Unassembled WGS sequence"/>
</dbReference>